<dbReference type="InterPro" id="IPR008160">
    <property type="entry name" value="Collagen"/>
</dbReference>
<dbReference type="PANTHER" id="PTHR15427:SF52">
    <property type="entry name" value="C1Q DOMAIN-CONTAINING PROTEIN"/>
    <property type="match status" value="1"/>
</dbReference>
<accession>A0A8B7ZQL7</accession>
<protein>
    <submittedName>
        <fullName evidence="10">Collagen alpha-1(X) chain-like</fullName>
    </submittedName>
</protein>
<dbReference type="InterPro" id="IPR050392">
    <property type="entry name" value="Collagen/C1q_domain"/>
</dbReference>
<dbReference type="InterPro" id="IPR001073">
    <property type="entry name" value="C1q_dom"/>
</dbReference>
<organism evidence="9 10">
    <name type="scientific">Acanthaster planci</name>
    <name type="common">Crown-of-thorns starfish</name>
    <dbReference type="NCBI Taxonomy" id="133434"/>
    <lineage>
        <taxon>Eukaryota</taxon>
        <taxon>Metazoa</taxon>
        <taxon>Echinodermata</taxon>
        <taxon>Eleutherozoa</taxon>
        <taxon>Asterozoa</taxon>
        <taxon>Asteroidea</taxon>
        <taxon>Valvatacea</taxon>
        <taxon>Valvatida</taxon>
        <taxon>Acanthasteridae</taxon>
        <taxon>Acanthaster</taxon>
    </lineage>
</organism>
<dbReference type="RefSeq" id="XP_022107175.1">
    <property type="nucleotide sequence ID" value="XM_022251483.1"/>
</dbReference>
<keyword evidence="3 7" id="KW-0732">Signal</keyword>
<dbReference type="GeneID" id="110988181"/>
<dbReference type="OrthoDB" id="6154955at2759"/>
<evidence type="ECO:0000313" key="9">
    <source>
        <dbReference type="Proteomes" id="UP000694845"/>
    </source>
</evidence>
<dbReference type="AlphaFoldDB" id="A0A8B7ZQL7"/>
<reference evidence="10" key="1">
    <citation type="submission" date="2025-08" db="UniProtKB">
        <authorList>
            <consortium name="RefSeq"/>
        </authorList>
    </citation>
    <scope>IDENTIFICATION</scope>
</reference>
<evidence type="ECO:0000256" key="2">
    <source>
        <dbReference type="ARBA" id="ARBA00022525"/>
    </source>
</evidence>
<evidence type="ECO:0000256" key="5">
    <source>
        <dbReference type="SAM" id="Coils"/>
    </source>
</evidence>
<evidence type="ECO:0000256" key="6">
    <source>
        <dbReference type="SAM" id="MobiDB-lite"/>
    </source>
</evidence>
<dbReference type="GO" id="GO:0005576">
    <property type="term" value="C:extracellular region"/>
    <property type="evidence" value="ECO:0007669"/>
    <property type="project" value="UniProtKB-SubCell"/>
</dbReference>
<evidence type="ECO:0000313" key="10">
    <source>
        <dbReference type="RefSeq" id="XP_022107175.1"/>
    </source>
</evidence>
<feature type="signal peptide" evidence="7">
    <location>
        <begin position="1"/>
        <end position="22"/>
    </location>
</feature>
<dbReference type="InterPro" id="IPR008983">
    <property type="entry name" value="Tumour_necrosis_fac-like_dom"/>
</dbReference>
<dbReference type="Proteomes" id="UP000694845">
    <property type="component" value="Unplaced"/>
</dbReference>
<evidence type="ECO:0000259" key="8">
    <source>
        <dbReference type="PROSITE" id="PS50871"/>
    </source>
</evidence>
<dbReference type="Pfam" id="PF01391">
    <property type="entry name" value="Collagen"/>
    <property type="match status" value="1"/>
</dbReference>
<sequence>MRSSSALQYVFFVLLLPALVVSRSDRPCRDCCQQKGDAGPVGPPGLPGVVGPQGLPGRDGLNGLNGPAGLPGRPGDKGEKGTSGDMSGILKLLNQQSSDVLTDLQEVLEFLKEQRAQMSISPDVMMASPPLIHPMGRIEITAFTVVRTLDLPGHGDVAKDITYDRVITNVGNRFNFETGHFVCPTNGTYFFTFSVAHDRDTMVELVKNEERLVAVHGDAAQKLRTMYTNSAVVELVERDEVWTRLTRSHSLSGNTQHLTTFTGYLLYPASATKRVTKG</sequence>
<dbReference type="PROSITE" id="PS50871">
    <property type="entry name" value="C1Q"/>
    <property type="match status" value="1"/>
</dbReference>
<proteinExistence type="predicted"/>
<feature type="chain" id="PRO_5034751461" evidence="7">
    <location>
        <begin position="23"/>
        <end position="278"/>
    </location>
</feature>
<keyword evidence="4" id="KW-0176">Collagen</keyword>
<keyword evidence="2" id="KW-0964">Secreted</keyword>
<keyword evidence="9" id="KW-1185">Reference proteome</keyword>
<dbReference type="KEGG" id="aplc:110988181"/>
<dbReference type="SMART" id="SM00110">
    <property type="entry name" value="C1Q"/>
    <property type="match status" value="1"/>
</dbReference>
<dbReference type="OMA" id="NFETGHF"/>
<dbReference type="Gene3D" id="2.60.120.40">
    <property type="match status" value="1"/>
</dbReference>
<feature type="compositionally biased region" description="Low complexity" evidence="6">
    <location>
        <begin position="47"/>
        <end position="73"/>
    </location>
</feature>
<feature type="domain" description="C1q" evidence="8">
    <location>
        <begin position="136"/>
        <end position="272"/>
    </location>
</feature>
<feature type="region of interest" description="Disordered" evidence="6">
    <location>
        <begin position="35"/>
        <end position="85"/>
    </location>
</feature>
<evidence type="ECO:0000256" key="1">
    <source>
        <dbReference type="ARBA" id="ARBA00004613"/>
    </source>
</evidence>
<evidence type="ECO:0000256" key="3">
    <source>
        <dbReference type="ARBA" id="ARBA00022729"/>
    </source>
</evidence>
<evidence type="ECO:0000256" key="4">
    <source>
        <dbReference type="ARBA" id="ARBA00023119"/>
    </source>
</evidence>
<dbReference type="SUPFAM" id="SSF49842">
    <property type="entry name" value="TNF-like"/>
    <property type="match status" value="1"/>
</dbReference>
<dbReference type="PRINTS" id="PR00007">
    <property type="entry name" value="COMPLEMNTC1Q"/>
</dbReference>
<dbReference type="Pfam" id="PF00386">
    <property type="entry name" value="C1q"/>
    <property type="match status" value="1"/>
</dbReference>
<comment type="subcellular location">
    <subcellularLocation>
        <location evidence="1">Secreted</location>
    </subcellularLocation>
</comment>
<feature type="coiled-coil region" evidence="5">
    <location>
        <begin position="94"/>
        <end position="121"/>
    </location>
</feature>
<keyword evidence="5" id="KW-0175">Coiled coil</keyword>
<evidence type="ECO:0000256" key="7">
    <source>
        <dbReference type="SAM" id="SignalP"/>
    </source>
</evidence>
<dbReference type="PANTHER" id="PTHR15427">
    <property type="entry name" value="EMILIN ELASTIN MICROFIBRIL INTERFACE-LOCATED PROTEIN ELASTIN MICROFIBRIL INTERFACER"/>
    <property type="match status" value="1"/>
</dbReference>
<gene>
    <name evidence="10" type="primary">LOC110988181</name>
</gene>
<name>A0A8B7ZQL7_ACAPL</name>